<dbReference type="FunFam" id="2.30.180.10:FF:000012">
    <property type="entry name" value="Fasciclin-like arabinogalactan protein 7"/>
    <property type="match status" value="1"/>
</dbReference>
<dbReference type="GO" id="GO:0005886">
    <property type="term" value="C:plasma membrane"/>
    <property type="evidence" value="ECO:0007669"/>
    <property type="project" value="UniProtKB-SubCell"/>
</dbReference>
<keyword evidence="12" id="KW-1185">Reference proteome</keyword>
<proteinExistence type="inferred from homology"/>
<gene>
    <name evidence="11" type="ORF">Cgig2_004350</name>
</gene>
<keyword evidence="4" id="KW-0325">Glycoprotein</keyword>
<evidence type="ECO:0000256" key="8">
    <source>
        <dbReference type="SAM" id="MobiDB-lite"/>
    </source>
</evidence>
<evidence type="ECO:0000256" key="4">
    <source>
        <dbReference type="ARBA" id="ARBA00022622"/>
    </source>
</evidence>
<evidence type="ECO:0000256" key="6">
    <source>
        <dbReference type="ARBA" id="ARBA00023136"/>
    </source>
</evidence>
<dbReference type="PANTHER" id="PTHR32077:SF3">
    <property type="entry name" value="FASCICLIN-LIKE ARABINOGALACTAN PROTEIN 7"/>
    <property type="match status" value="1"/>
</dbReference>
<dbReference type="GO" id="GO:0098552">
    <property type="term" value="C:side of membrane"/>
    <property type="evidence" value="ECO:0007669"/>
    <property type="project" value="UniProtKB-KW"/>
</dbReference>
<dbReference type="SMART" id="SM00554">
    <property type="entry name" value="FAS1"/>
    <property type="match status" value="1"/>
</dbReference>
<dbReference type="InterPro" id="IPR045003">
    <property type="entry name" value="FLA_A"/>
</dbReference>
<organism evidence="11 12">
    <name type="scientific">Carnegiea gigantea</name>
    <dbReference type="NCBI Taxonomy" id="171969"/>
    <lineage>
        <taxon>Eukaryota</taxon>
        <taxon>Viridiplantae</taxon>
        <taxon>Streptophyta</taxon>
        <taxon>Embryophyta</taxon>
        <taxon>Tracheophyta</taxon>
        <taxon>Spermatophyta</taxon>
        <taxon>Magnoliopsida</taxon>
        <taxon>eudicotyledons</taxon>
        <taxon>Gunneridae</taxon>
        <taxon>Pentapetalae</taxon>
        <taxon>Caryophyllales</taxon>
        <taxon>Cactineae</taxon>
        <taxon>Cactaceae</taxon>
        <taxon>Cactoideae</taxon>
        <taxon>Echinocereeae</taxon>
        <taxon>Carnegiea</taxon>
    </lineage>
</organism>
<keyword evidence="5 9" id="KW-0732">Signal</keyword>
<dbReference type="InterPro" id="IPR000782">
    <property type="entry name" value="FAS1_domain"/>
</dbReference>
<evidence type="ECO:0000256" key="9">
    <source>
        <dbReference type="SAM" id="SignalP"/>
    </source>
</evidence>
<comment type="caution">
    <text evidence="11">The sequence shown here is derived from an EMBL/GenBank/DDBJ whole genome shotgun (WGS) entry which is preliminary data.</text>
</comment>
<dbReference type="Gene3D" id="2.30.180.10">
    <property type="entry name" value="FAS1 domain"/>
    <property type="match status" value="1"/>
</dbReference>
<dbReference type="InterPro" id="IPR036378">
    <property type="entry name" value="FAS1_dom_sf"/>
</dbReference>
<dbReference type="SUPFAM" id="SSF82153">
    <property type="entry name" value="FAS1 domain"/>
    <property type="match status" value="1"/>
</dbReference>
<dbReference type="GO" id="GO:0009834">
    <property type="term" value="P:plant-type secondary cell wall biogenesis"/>
    <property type="evidence" value="ECO:0007669"/>
    <property type="project" value="TreeGrafter"/>
</dbReference>
<protein>
    <recommendedName>
        <fullName evidence="10">FAS1 domain-containing protein</fullName>
    </recommendedName>
</protein>
<dbReference type="Pfam" id="PF02469">
    <property type="entry name" value="Fasciclin"/>
    <property type="match status" value="1"/>
</dbReference>
<feature type="signal peptide" evidence="9">
    <location>
        <begin position="1"/>
        <end position="23"/>
    </location>
</feature>
<feature type="region of interest" description="Disordered" evidence="8">
    <location>
        <begin position="208"/>
        <end position="237"/>
    </location>
</feature>
<evidence type="ECO:0000256" key="5">
    <source>
        <dbReference type="ARBA" id="ARBA00022729"/>
    </source>
</evidence>
<evidence type="ECO:0000256" key="1">
    <source>
        <dbReference type="ARBA" id="ARBA00004609"/>
    </source>
</evidence>
<feature type="compositionally biased region" description="Low complexity" evidence="8">
    <location>
        <begin position="213"/>
        <end position="234"/>
    </location>
</feature>
<dbReference type="EMBL" id="JAKOGI010000520">
    <property type="protein sequence ID" value="KAJ8433721.1"/>
    <property type="molecule type" value="Genomic_DNA"/>
</dbReference>
<evidence type="ECO:0000256" key="7">
    <source>
        <dbReference type="ARBA" id="ARBA00024686"/>
    </source>
</evidence>
<evidence type="ECO:0000256" key="2">
    <source>
        <dbReference type="ARBA" id="ARBA00007843"/>
    </source>
</evidence>
<reference evidence="11" key="1">
    <citation type="submission" date="2022-04" db="EMBL/GenBank/DDBJ databases">
        <title>Carnegiea gigantea Genome sequencing and assembly v2.</title>
        <authorList>
            <person name="Copetti D."/>
            <person name="Sanderson M.J."/>
            <person name="Burquez A."/>
            <person name="Wojciechowski M.F."/>
        </authorList>
    </citation>
    <scope>NUCLEOTIDE SEQUENCE</scope>
    <source>
        <strain evidence="11">SGP5-SGP5p</strain>
        <tissue evidence="11">Aerial part</tissue>
    </source>
</reference>
<feature type="domain" description="FAS1" evidence="10">
    <location>
        <begin position="47"/>
        <end position="191"/>
    </location>
</feature>
<keyword evidence="4" id="KW-0336">GPI-anchor</keyword>
<dbReference type="PANTHER" id="PTHR32077">
    <property type="entry name" value="FASCICLIN-LIKE ARABINOGALACTAN PROTEIN"/>
    <property type="match status" value="1"/>
</dbReference>
<accession>A0A9Q1JYE7</accession>
<dbReference type="Proteomes" id="UP001153076">
    <property type="component" value="Unassembled WGS sequence"/>
</dbReference>
<evidence type="ECO:0000259" key="10">
    <source>
        <dbReference type="PROSITE" id="PS50213"/>
    </source>
</evidence>
<evidence type="ECO:0000313" key="11">
    <source>
        <dbReference type="EMBL" id="KAJ8433721.1"/>
    </source>
</evidence>
<keyword evidence="6" id="KW-0472">Membrane</keyword>
<comment type="similarity">
    <text evidence="2">Belongs to the fasciclin-like AGP family.</text>
</comment>
<comment type="subcellular location">
    <subcellularLocation>
        <location evidence="1">Cell membrane</location>
        <topology evidence="1">Lipid-anchor</topology>
        <topology evidence="1">GPI-anchor</topology>
    </subcellularLocation>
</comment>
<feature type="chain" id="PRO_5040341895" description="FAS1 domain-containing protein" evidence="9">
    <location>
        <begin position="24"/>
        <end position="329"/>
    </location>
</feature>
<dbReference type="AlphaFoldDB" id="A0A9Q1JYE7"/>
<name>A0A9Q1JYE7_9CARY</name>
<dbReference type="OrthoDB" id="286301at2759"/>
<evidence type="ECO:0000256" key="3">
    <source>
        <dbReference type="ARBA" id="ARBA00022475"/>
    </source>
</evidence>
<keyword evidence="3" id="KW-1003">Cell membrane</keyword>
<dbReference type="PROSITE" id="PS50213">
    <property type="entry name" value="FAS1"/>
    <property type="match status" value="1"/>
</dbReference>
<comment type="function">
    <text evidence="7">May be a cell surface adhesion protein.</text>
</comment>
<keyword evidence="4" id="KW-0449">Lipoprotein</keyword>
<sequence length="329" mass="35289">MERTFTLLFATSLLILSYPLANAQKGSPIAATPSPSPAPAPAPAPAYVNLTALLSVAGPFHTFLNYLESTKVIDTLQNQANNTEEGLTLFVPKDAAFSALKKPLPSLSNLTQDQLRQLCLFHALPHYYSLSNFKNLSDVGGIPTFAGGDYTLNLTDVSGTIHMTSGWSDTKISSSVFSTAPVGIYQVDKVLLPEAIFGTDIPPMPAPAPAPDIAPVADAPTDASKNKKSPSSSTSDDKSAASRVVVMSSLAVGVVEIQANFEHSVLSALIANVTLVLKEEVDAIHIRVEDRSAFVVLINLFRPLVYLYESKLFWSFVEKQLQTIVLEKG</sequence>
<evidence type="ECO:0000313" key="12">
    <source>
        <dbReference type="Proteomes" id="UP001153076"/>
    </source>
</evidence>